<proteinExistence type="predicted"/>
<protein>
    <submittedName>
        <fullName evidence="1">Uncharacterized protein</fullName>
    </submittedName>
</protein>
<evidence type="ECO:0000313" key="2">
    <source>
        <dbReference type="Proteomes" id="UP001175261"/>
    </source>
</evidence>
<reference evidence="1" key="1">
    <citation type="submission" date="2022-10" db="EMBL/GenBank/DDBJ databases">
        <title>Determination and structural analysis of whole genome sequence of Sarocladium strictum F4-1.</title>
        <authorList>
            <person name="Hu L."/>
            <person name="Jiang Y."/>
        </authorList>
    </citation>
    <scope>NUCLEOTIDE SEQUENCE</scope>
    <source>
        <strain evidence="1">F4-1</strain>
    </source>
</reference>
<dbReference type="AlphaFoldDB" id="A0AA39GID7"/>
<evidence type="ECO:0000313" key="1">
    <source>
        <dbReference type="EMBL" id="KAK0387741.1"/>
    </source>
</evidence>
<sequence>MCTEHTSECPVCGKIHLLYVAFCQDYHPPLLRCPQGTSVVHSETREGQCPSPVCPNSIRGGCRVM</sequence>
<keyword evidence="2" id="KW-1185">Reference proteome</keyword>
<accession>A0AA39GID7</accession>
<dbReference type="Proteomes" id="UP001175261">
    <property type="component" value="Unassembled WGS sequence"/>
</dbReference>
<name>A0AA39GID7_SARSR</name>
<organism evidence="1 2">
    <name type="scientific">Sarocladium strictum</name>
    <name type="common">Black bundle disease fungus</name>
    <name type="synonym">Acremonium strictum</name>
    <dbReference type="NCBI Taxonomy" id="5046"/>
    <lineage>
        <taxon>Eukaryota</taxon>
        <taxon>Fungi</taxon>
        <taxon>Dikarya</taxon>
        <taxon>Ascomycota</taxon>
        <taxon>Pezizomycotina</taxon>
        <taxon>Sordariomycetes</taxon>
        <taxon>Hypocreomycetidae</taxon>
        <taxon>Hypocreales</taxon>
        <taxon>Sarocladiaceae</taxon>
        <taxon>Sarocladium</taxon>
    </lineage>
</organism>
<dbReference type="EMBL" id="JAPDFR010000003">
    <property type="protein sequence ID" value="KAK0387741.1"/>
    <property type="molecule type" value="Genomic_DNA"/>
</dbReference>
<comment type="caution">
    <text evidence="1">The sequence shown here is derived from an EMBL/GenBank/DDBJ whole genome shotgun (WGS) entry which is preliminary data.</text>
</comment>
<gene>
    <name evidence="1" type="ORF">NLU13_3986</name>
</gene>